<evidence type="ECO:0000313" key="2">
    <source>
        <dbReference type="Proteomes" id="UP001221757"/>
    </source>
</evidence>
<proteinExistence type="predicted"/>
<dbReference type="EMBL" id="JARKIE010000065">
    <property type="protein sequence ID" value="KAJ7690354.1"/>
    <property type="molecule type" value="Genomic_DNA"/>
</dbReference>
<accession>A0AAD7DFX0</accession>
<protein>
    <recommendedName>
        <fullName evidence="3">NmrA-like domain-containing protein</fullName>
    </recommendedName>
</protein>
<comment type="caution">
    <text evidence="1">The sequence shown here is derived from an EMBL/GenBank/DDBJ whole genome shotgun (WGS) entry which is preliminary data.</text>
</comment>
<dbReference type="AlphaFoldDB" id="A0AAD7DFX0"/>
<dbReference type="Proteomes" id="UP001221757">
    <property type="component" value="Unassembled WGS sequence"/>
</dbReference>
<dbReference type="SUPFAM" id="SSF51735">
    <property type="entry name" value="NAD(P)-binding Rossmann-fold domains"/>
    <property type="match status" value="1"/>
</dbReference>
<dbReference type="Gene3D" id="3.40.50.720">
    <property type="entry name" value="NAD(P)-binding Rossmann-like Domain"/>
    <property type="match status" value="1"/>
</dbReference>
<gene>
    <name evidence="1" type="ORF">B0H17DRAFT_1201700</name>
</gene>
<evidence type="ECO:0000313" key="1">
    <source>
        <dbReference type="EMBL" id="KAJ7690354.1"/>
    </source>
</evidence>
<reference evidence="1" key="1">
    <citation type="submission" date="2023-03" db="EMBL/GenBank/DDBJ databases">
        <title>Massive genome expansion in bonnet fungi (Mycena s.s.) driven by repeated elements and novel gene families across ecological guilds.</title>
        <authorList>
            <consortium name="Lawrence Berkeley National Laboratory"/>
            <person name="Harder C.B."/>
            <person name="Miyauchi S."/>
            <person name="Viragh M."/>
            <person name="Kuo A."/>
            <person name="Thoen E."/>
            <person name="Andreopoulos B."/>
            <person name="Lu D."/>
            <person name="Skrede I."/>
            <person name="Drula E."/>
            <person name="Henrissat B."/>
            <person name="Morin E."/>
            <person name="Kohler A."/>
            <person name="Barry K."/>
            <person name="LaButti K."/>
            <person name="Morin E."/>
            <person name="Salamov A."/>
            <person name="Lipzen A."/>
            <person name="Mereny Z."/>
            <person name="Hegedus B."/>
            <person name="Baldrian P."/>
            <person name="Stursova M."/>
            <person name="Weitz H."/>
            <person name="Taylor A."/>
            <person name="Grigoriev I.V."/>
            <person name="Nagy L.G."/>
            <person name="Martin F."/>
            <person name="Kauserud H."/>
        </authorList>
    </citation>
    <scope>NUCLEOTIDE SEQUENCE</scope>
    <source>
        <strain evidence="1">CBHHK067</strain>
    </source>
</reference>
<keyword evidence="2" id="KW-1185">Reference proteome</keyword>
<name>A0AAD7DFX0_MYCRO</name>
<organism evidence="1 2">
    <name type="scientific">Mycena rosella</name>
    <name type="common">Pink bonnet</name>
    <name type="synonym">Agaricus rosellus</name>
    <dbReference type="NCBI Taxonomy" id="1033263"/>
    <lineage>
        <taxon>Eukaryota</taxon>
        <taxon>Fungi</taxon>
        <taxon>Dikarya</taxon>
        <taxon>Basidiomycota</taxon>
        <taxon>Agaricomycotina</taxon>
        <taxon>Agaricomycetes</taxon>
        <taxon>Agaricomycetidae</taxon>
        <taxon>Agaricales</taxon>
        <taxon>Marasmiineae</taxon>
        <taxon>Mycenaceae</taxon>
        <taxon>Mycena</taxon>
    </lineage>
</organism>
<dbReference type="InterPro" id="IPR036291">
    <property type="entry name" value="NAD(P)-bd_dom_sf"/>
</dbReference>
<sequence length="193" mass="20945">MPFSAGANLKRGKQLAPSEKAAVEEYLKSSGLTNASLLTGGFLENYWHYGLLRKTPTGFDVAVPNFASTDRQAFTWVQRDIPTAVLALLKNYTDFSKNISGKSCRYSSYPVVNANIPYAELAARTGKALGVEVTFTSAPLTGIPPLDEMYAAHAEYSGLYTVTPVSNPDLVTLGVKFGTVEEFLESEVKSRFG</sequence>
<evidence type="ECO:0008006" key="3">
    <source>
        <dbReference type="Google" id="ProtNLM"/>
    </source>
</evidence>